<dbReference type="Pfam" id="PF09750">
    <property type="entry name" value="DRY_EERY"/>
    <property type="match status" value="1"/>
</dbReference>
<feature type="compositionally biased region" description="Polar residues" evidence="7">
    <location>
        <begin position="469"/>
        <end position="481"/>
    </location>
</feature>
<dbReference type="Proteomes" id="UP000017836">
    <property type="component" value="Unassembled WGS sequence"/>
</dbReference>
<dbReference type="InterPro" id="IPR035967">
    <property type="entry name" value="SWAP/Surp_sf"/>
</dbReference>
<gene>
    <name evidence="9" type="ORF">AMTR_s00014p00221370</name>
</gene>
<feature type="compositionally biased region" description="Basic residues" evidence="7">
    <location>
        <begin position="770"/>
        <end position="784"/>
    </location>
</feature>
<feature type="compositionally biased region" description="Basic and acidic residues" evidence="7">
    <location>
        <begin position="711"/>
        <end position="741"/>
    </location>
</feature>
<dbReference type="PANTHER" id="PTHR13161:SF15">
    <property type="entry name" value="SPLICING FACTOR, SUPPRESSOR OF WHITE-APRICOT HOMOLOG"/>
    <property type="match status" value="1"/>
</dbReference>
<feature type="compositionally biased region" description="Basic and acidic residues" evidence="7">
    <location>
        <begin position="837"/>
        <end position="846"/>
    </location>
</feature>
<dbReference type="HOGENOM" id="CLU_016589_0_0_1"/>
<sequence>MAFPSRDGEKWRGISPDLMGSDFCESVDLEVAGRHAFLFDDDSTSQFVDSSDALVPWNGDSHLSIDRYDVRHLLSDLSSLRKKQKLPSSKSPDAVSESDLDFERFRDLRKSDDPEGGGRGAEMASGSYQAVPFSYGNTEASSDPRNSEERFGKSNFCPPFPMPETLVNHLPSTEKIHQIIARTALFVSERGGQSEIILRVKQGNNPTFGFLMPNHNLHPYFRYLVDHPELMVPTKDKPIPQQDDGESDMGQNQSCSVVGEGLSLLGSIYGSGEDEDGSVDAALDPRDAESAPSVEVADRTHSQPSSHILDKAGSNHLSSVSLVKEKVPLACSHASVAAVAASELYSKRKELDAKMSITIVPNKPITSSSSLLKDESLIMEPPSSVKYVIEKIVEFIVKNGKEFEAILIEQDQNSGRFPFLLPSHRYHLHYLKVLQWALEFKLSKRSNTAQPLDVDKKSVRETSRFKGANSAQGLNGSSAQVPTDLDRTEKFRMVIGGAKKESQDPPSKPSQQGVGLSVEAAAEIVLAATRGSRNNNPKTNFSKTHLDSSKATEDPGLSNSETGGSLPLSLHACGHSTSERDKSNSLPPLVSNLEKGGVSVAKAMAESAALAAASEADSSEARLSHDQKLKAERLKRAKMFAALIKAGGAHRAPVQLTLGQPILASASGHSDTLEIRSRSRGATPSFSGANALEPSKMDLGLLEETQEIESFEERKKETVQTGHEGRNDKSKKEVEENGGDSKKHRNYRRKHHEEEKNDESEEEQGEDRASKKHKRSKKKRHGRGRKGESEEEEGEVRDDKKHTHSRKEWHRRERNDQSEEEEEEVGNNKKHKHSKEKQHAGERSDGTEEEEEGEVRESKKHRHSRRKRHRREINYESGEEDEDDGDTKQDRHSKRKCHREDKRRHDAEIDEKRHKSHSTSKRTESRYRHKHHDSSEGSDGHGRKSDKHKERYRRDDDGVNLEPTVYRSGDEVEVGEKVDSMSLGGVEGGRGEAPHSEIPEDLRTKIRAMLLSTL</sequence>
<keyword evidence="2" id="KW-0677">Repeat</keyword>
<keyword evidence="6" id="KW-0508">mRNA splicing</keyword>
<dbReference type="InterPro" id="IPR019147">
    <property type="entry name" value="SWAP_N_domain"/>
</dbReference>
<proteinExistence type="predicted"/>
<dbReference type="eggNOG" id="KOG1847">
    <property type="taxonomic scope" value="Eukaryota"/>
</dbReference>
<feature type="compositionally biased region" description="Polar residues" evidence="7">
    <location>
        <begin position="531"/>
        <end position="543"/>
    </location>
</feature>
<feature type="compositionally biased region" description="Basic and acidic residues" evidence="7">
    <location>
        <begin position="544"/>
        <end position="553"/>
    </location>
</feature>
<dbReference type="OrthoDB" id="5836667at2759"/>
<evidence type="ECO:0000256" key="2">
    <source>
        <dbReference type="ARBA" id="ARBA00022737"/>
    </source>
</evidence>
<evidence type="ECO:0000256" key="3">
    <source>
        <dbReference type="ARBA" id="ARBA00022884"/>
    </source>
</evidence>
<accession>W1PPP1</accession>
<dbReference type="SUPFAM" id="SSF109905">
    <property type="entry name" value="Surp module (SWAP domain)"/>
    <property type="match status" value="2"/>
</dbReference>
<feature type="region of interest" description="Disordered" evidence="7">
    <location>
        <begin position="232"/>
        <end position="253"/>
    </location>
</feature>
<feature type="compositionally biased region" description="Basic and acidic residues" evidence="7">
    <location>
        <begin position="933"/>
        <end position="957"/>
    </location>
</feature>
<protein>
    <recommendedName>
        <fullName evidence="8">SURP motif domain-containing protein</fullName>
    </recommendedName>
</protein>
<name>W1PPP1_AMBTC</name>
<dbReference type="SMART" id="SM01141">
    <property type="entry name" value="DRY_EERY"/>
    <property type="match status" value="1"/>
</dbReference>
<feature type="region of interest" description="Disordered" evidence="7">
    <location>
        <begin position="676"/>
        <end position="697"/>
    </location>
</feature>
<dbReference type="GO" id="GO:0003723">
    <property type="term" value="F:RNA binding"/>
    <property type="evidence" value="ECO:0007669"/>
    <property type="project" value="UniProtKB-KW"/>
</dbReference>
<keyword evidence="10" id="KW-1185">Reference proteome</keyword>
<reference evidence="10" key="1">
    <citation type="journal article" date="2013" name="Science">
        <title>The Amborella genome and the evolution of flowering plants.</title>
        <authorList>
            <consortium name="Amborella Genome Project"/>
        </authorList>
    </citation>
    <scope>NUCLEOTIDE SEQUENCE [LARGE SCALE GENOMIC DNA]</scope>
</reference>
<dbReference type="InterPro" id="IPR040397">
    <property type="entry name" value="SWAP"/>
</dbReference>
<evidence type="ECO:0000256" key="4">
    <source>
        <dbReference type="ARBA" id="ARBA00023015"/>
    </source>
</evidence>
<organism evidence="9 10">
    <name type="scientific">Amborella trichopoda</name>
    <dbReference type="NCBI Taxonomy" id="13333"/>
    <lineage>
        <taxon>Eukaryota</taxon>
        <taxon>Viridiplantae</taxon>
        <taxon>Streptophyta</taxon>
        <taxon>Embryophyta</taxon>
        <taxon>Tracheophyta</taxon>
        <taxon>Spermatophyta</taxon>
        <taxon>Magnoliopsida</taxon>
        <taxon>Amborellales</taxon>
        <taxon>Amborellaceae</taxon>
        <taxon>Amborella</taxon>
    </lineage>
</organism>
<dbReference type="Gramene" id="ERN09155">
    <property type="protein sequence ID" value="ERN09155"/>
    <property type="gene ID" value="AMTR_s00014p00221370"/>
</dbReference>
<evidence type="ECO:0000259" key="8">
    <source>
        <dbReference type="PROSITE" id="PS50128"/>
    </source>
</evidence>
<dbReference type="PROSITE" id="PS50128">
    <property type="entry name" value="SURP"/>
    <property type="match status" value="2"/>
</dbReference>
<feature type="compositionally biased region" description="Basic and acidic residues" evidence="7">
    <location>
        <begin position="968"/>
        <end position="979"/>
    </location>
</feature>
<dbReference type="OMA" id="SDGAYHE"/>
<evidence type="ECO:0000256" key="6">
    <source>
        <dbReference type="ARBA" id="ARBA00023187"/>
    </source>
</evidence>
<keyword evidence="5" id="KW-0804">Transcription</keyword>
<evidence type="ECO:0000256" key="1">
    <source>
        <dbReference type="ARBA" id="ARBA00022664"/>
    </source>
</evidence>
<dbReference type="EMBL" id="KI393051">
    <property type="protein sequence ID" value="ERN09155.1"/>
    <property type="molecule type" value="Genomic_DNA"/>
</dbReference>
<evidence type="ECO:0000256" key="5">
    <source>
        <dbReference type="ARBA" id="ARBA00023163"/>
    </source>
</evidence>
<dbReference type="AlphaFoldDB" id="W1PPP1"/>
<feature type="compositionally biased region" description="Basic and acidic residues" evidence="7">
    <location>
        <begin position="898"/>
        <end position="913"/>
    </location>
</feature>
<feature type="region of interest" description="Disordered" evidence="7">
    <location>
        <begin position="104"/>
        <end position="124"/>
    </location>
</feature>
<feature type="region of interest" description="Disordered" evidence="7">
    <location>
        <begin position="709"/>
        <end position="997"/>
    </location>
</feature>
<dbReference type="Gene3D" id="1.10.10.790">
    <property type="entry name" value="Surp module"/>
    <property type="match status" value="2"/>
</dbReference>
<dbReference type="PANTHER" id="PTHR13161">
    <property type="entry name" value="SPLICING FACTOR SUPPRESSOR OF WHITE APRICOT"/>
    <property type="match status" value="1"/>
</dbReference>
<keyword evidence="4" id="KW-0805">Transcription regulation</keyword>
<feature type="domain" description="SURP motif" evidence="8">
    <location>
        <begin position="388"/>
        <end position="430"/>
    </location>
</feature>
<keyword evidence="3" id="KW-0694">RNA-binding</keyword>
<evidence type="ECO:0000256" key="7">
    <source>
        <dbReference type="SAM" id="MobiDB-lite"/>
    </source>
</evidence>
<feature type="domain" description="SURP motif" evidence="8">
    <location>
        <begin position="179"/>
        <end position="221"/>
    </location>
</feature>
<feature type="compositionally biased region" description="Acidic residues" evidence="7">
    <location>
        <begin position="756"/>
        <end position="765"/>
    </location>
</feature>
<feature type="region of interest" description="Disordered" evidence="7">
    <location>
        <begin position="460"/>
        <end position="487"/>
    </location>
</feature>
<evidence type="ECO:0000313" key="10">
    <source>
        <dbReference type="Proteomes" id="UP000017836"/>
    </source>
</evidence>
<dbReference type="SMART" id="SM00648">
    <property type="entry name" value="SWAP"/>
    <property type="match status" value="2"/>
</dbReference>
<feature type="region of interest" description="Disordered" evidence="7">
    <location>
        <begin position="528"/>
        <end position="590"/>
    </location>
</feature>
<feature type="compositionally biased region" description="Basic residues" evidence="7">
    <location>
        <begin position="742"/>
        <end position="751"/>
    </location>
</feature>
<evidence type="ECO:0000313" key="9">
    <source>
        <dbReference type="EMBL" id="ERN09155.1"/>
    </source>
</evidence>
<keyword evidence="1" id="KW-0507">mRNA processing</keyword>
<dbReference type="GO" id="GO:0000395">
    <property type="term" value="P:mRNA 5'-splice site recognition"/>
    <property type="evidence" value="ECO:0000318"/>
    <property type="project" value="GO_Central"/>
</dbReference>
<dbReference type="InterPro" id="IPR000061">
    <property type="entry name" value="Surp"/>
</dbReference>
<feature type="compositionally biased region" description="Basic residues" evidence="7">
    <location>
        <begin position="858"/>
        <end position="871"/>
    </location>
</feature>
<dbReference type="Pfam" id="PF01805">
    <property type="entry name" value="Surp"/>
    <property type="match status" value="2"/>
</dbReference>
<feature type="region of interest" description="Disordered" evidence="7">
    <location>
        <begin position="274"/>
        <end position="312"/>
    </location>
</feature>
<dbReference type="STRING" id="13333.W1PPP1"/>
<feature type="compositionally biased region" description="Basic and acidic residues" evidence="7">
    <location>
        <begin position="104"/>
        <end position="113"/>
    </location>
</feature>